<reference evidence="2" key="1">
    <citation type="journal article" date="2020" name="Stud. Mycol.">
        <title>101 Dothideomycetes genomes: a test case for predicting lifestyles and emergence of pathogens.</title>
        <authorList>
            <person name="Haridas S."/>
            <person name="Albert R."/>
            <person name="Binder M."/>
            <person name="Bloem J."/>
            <person name="Labutti K."/>
            <person name="Salamov A."/>
            <person name="Andreopoulos B."/>
            <person name="Baker S."/>
            <person name="Barry K."/>
            <person name="Bills G."/>
            <person name="Bluhm B."/>
            <person name="Cannon C."/>
            <person name="Castanera R."/>
            <person name="Culley D."/>
            <person name="Daum C."/>
            <person name="Ezra D."/>
            <person name="Gonzalez J."/>
            <person name="Henrissat B."/>
            <person name="Kuo A."/>
            <person name="Liang C."/>
            <person name="Lipzen A."/>
            <person name="Lutzoni F."/>
            <person name="Magnuson J."/>
            <person name="Mondo S."/>
            <person name="Nolan M."/>
            <person name="Ohm R."/>
            <person name="Pangilinan J."/>
            <person name="Park H.-J."/>
            <person name="Ramirez L."/>
            <person name="Alfaro M."/>
            <person name="Sun H."/>
            <person name="Tritt A."/>
            <person name="Yoshinaga Y."/>
            <person name="Zwiers L.-H."/>
            <person name="Turgeon B."/>
            <person name="Goodwin S."/>
            <person name="Spatafora J."/>
            <person name="Crous P."/>
            <person name="Grigoriev I."/>
        </authorList>
    </citation>
    <scope>NUCLEOTIDE SEQUENCE</scope>
    <source>
        <strain evidence="2">CBS 116435</strain>
    </source>
</reference>
<name>A0A9P4QI54_9PEZI</name>
<protein>
    <recommendedName>
        <fullName evidence="4">Glycine zipper 2TM domain-containing protein</fullName>
    </recommendedName>
</protein>
<feature type="compositionally biased region" description="Polar residues" evidence="1">
    <location>
        <begin position="136"/>
        <end position="151"/>
    </location>
</feature>
<gene>
    <name evidence="2" type="ORF">K431DRAFT_280217</name>
</gene>
<feature type="region of interest" description="Disordered" evidence="1">
    <location>
        <begin position="225"/>
        <end position="274"/>
    </location>
</feature>
<comment type="caution">
    <text evidence="2">The sequence shown here is derived from an EMBL/GenBank/DDBJ whole genome shotgun (WGS) entry which is preliminary data.</text>
</comment>
<feature type="compositionally biased region" description="Basic and acidic residues" evidence="1">
    <location>
        <begin position="238"/>
        <end position="259"/>
    </location>
</feature>
<keyword evidence="3" id="KW-1185">Reference proteome</keyword>
<organism evidence="2 3">
    <name type="scientific">Polychaeton citri CBS 116435</name>
    <dbReference type="NCBI Taxonomy" id="1314669"/>
    <lineage>
        <taxon>Eukaryota</taxon>
        <taxon>Fungi</taxon>
        <taxon>Dikarya</taxon>
        <taxon>Ascomycota</taxon>
        <taxon>Pezizomycotina</taxon>
        <taxon>Dothideomycetes</taxon>
        <taxon>Dothideomycetidae</taxon>
        <taxon>Capnodiales</taxon>
        <taxon>Capnodiaceae</taxon>
        <taxon>Polychaeton</taxon>
    </lineage>
</organism>
<evidence type="ECO:0008006" key="4">
    <source>
        <dbReference type="Google" id="ProtNLM"/>
    </source>
</evidence>
<dbReference type="EMBL" id="MU003765">
    <property type="protein sequence ID" value="KAF2726190.1"/>
    <property type="molecule type" value="Genomic_DNA"/>
</dbReference>
<feature type="compositionally biased region" description="Gly residues" evidence="1">
    <location>
        <begin position="225"/>
        <end position="237"/>
    </location>
</feature>
<sequence length="274" mass="30020">MAAAEYYQMSGAPQPAPLQAPQYSQQQGPPPNRYRPSPQQQPQPQVQGQQQPQAVNPPYPIFDGPPPPYSTVSDGPRPQSQPPPQRYGRPQTGSGAPTPPTVNNPYQGAGYQYPPEKWAQQNQNQPQNGYYPSGAPSVQNPPQNGRASTPSRPQPPGASPYRQDSYNRSRSRSRSRSRDRRDRPHRHHHSSKPRAQRKKSSGVDTFLGAGGGAIIGDAIFPGLGTLGGALLGGLGGHEYGKKRARSHDPRIRTERKVSNGDDYGYSDEHRRGRK</sequence>
<feature type="compositionally biased region" description="Low complexity" evidence="1">
    <location>
        <begin position="34"/>
        <end position="54"/>
    </location>
</feature>
<feature type="region of interest" description="Disordered" evidence="1">
    <location>
        <begin position="1"/>
        <end position="213"/>
    </location>
</feature>
<dbReference type="AlphaFoldDB" id="A0A9P4QI54"/>
<feature type="compositionally biased region" description="Pro residues" evidence="1">
    <location>
        <begin position="55"/>
        <end position="69"/>
    </location>
</feature>
<feature type="compositionally biased region" description="Low complexity" evidence="1">
    <location>
        <begin position="17"/>
        <end position="27"/>
    </location>
</feature>
<accession>A0A9P4QI54</accession>
<evidence type="ECO:0000313" key="2">
    <source>
        <dbReference type="EMBL" id="KAF2726190.1"/>
    </source>
</evidence>
<dbReference type="Proteomes" id="UP000799441">
    <property type="component" value="Unassembled WGS sequence"/>
</dbReference>
<evidence type="ECO:0000313" key="3">
    <source>
        <dbReference type="Proteomes" id="UP000799441"/>
    </source>
</evidence>
<proteinExistence type="predicted"/>
<feature type="compositionally biased region" description="Basic residues" evidence="1">
    <location>
        <begin position="169"/>
        <end position="200"/>
    </location>
</feature>
<evidence type="ECO:0000256" key="1">
    <source>
        <dbReference type="SAM" id="MobiDB-lite"/>
    </source>
</evidence>